<sequence length="404" mass="45202">MPTFPGEVCDLIIDQLGVSKECSPVLPSNRGLRAGLSGLGPTQQITSVQITGFHLEFLLPSPVTTPGSSFISACDDSATFTIRGYTSGDSPRVEDIVTILGSLVKLTRLELYYFTLGSFIQLRDIRRPKFHFVLCGRLLRAIGSKLEHLSLQFGDGDRYKHVSYENVDLRYNSRLETLSFWGCGAPVIRHNGLDIINRVSSSNLRELNISLDWLSIGDLNRIEHIGAESLPELAAIDTLLQHPNFSNLEGLNIGLPRVVDSMQNFFPRTSARDLLHVMCYSKMEHLGRHTQSMKKANYKSNDVDADCSSLIDAWFFNGSYIAHLMTFLILLIHFPSFDLMLEGGPEGRPELAAIDTLLQRSNFANLEGFNIGVRSTIDSMQEIFPRTAARNLLRVMDSSEMWKK</sequence>
<gene>
    <name evidence="1" type="ORF">FIBSPDRAFT_891104</name>
</gene>
<dbReference type="AlphaFoldDB" id="A0A166K086"/>
<protein>
    <recommendedName>
        <fullName evidence="2">RNI-like protein</fullName>
    </recommendedName>
</protein>
<accession>A0A166K086</accession>
<evidence type="ECO:0008006" key="2">
    <source>
        <dbReference type="Google" id="ProtNLM"/>
    </source>
</evidence>
<reference evidence="1" key="1">
    <citation type="journal article" date="2016" name="Mol. Biol. Evol.">
        <title>Comparative Genomics of Early-Diverging Mushroom-Forming Fungi Provides Insights into the Origins of Lignocellulose Decay Capabilities.</title>
        <authorList>
            <person name="Nagy L.G."/>
            <person name="Riley R."/>
            <person name="Tritt A."/>
            <person name="Adam C."/>
            <person name="Daum C."/>
            <person name="Floudas D."/>
            <person name="Sun H."/>
            <person name="Yadav J.S."/>
            <person name="Pangilinan J."/>
            <person name="Larsson K.H."/>
            <person name="Matsuura K."/>
            <person name="Barry K."/>
            <person name="Labutti K."/>
            <person name="Kuo R."/>
            <person name="Ohm R.A."/>
            <person name="Bhattacharya S.S."/>
            <person name="Shirouzu T."/>
            <person name="Yoshinaga Y."/>
            <person name="Martin F.M."/>
            <person name="Grigoriev I.V."/>
            <person name="Hibbett D.S."/>
        </authorList>
    </citation>
    <scope>NUCLEOTIDE SEQUENCE [LARGE SCALE GENOMIC DNA]</scope>
    <source>
        <strain evidence="1">CBS 109695</strain>
    </source>
</reference>
<evidence type="ECO:0000313" key="1">
    <source>
        <dbReference type="EMBL" id="KZP21391.1"/>
    </source>
</evidence>
<name>A0A166K086_9AGAM</name>
<dbReference type="EMBL" id="KV417547">
    <property type="protein sequence ID" value="KZP21391.1"/>
    <property type="molecule type" value="Genomic_DNA"/>
</dbReference>
<organism evidence="1">
    <name type="scientific">Athelia psychrophila</name>
    <dbReference type="NCBI Taxonomy" id="1759441"/>
    <lineage>
        <taxon>Eukaryota</taxon>
        <taxon>Fungi</taxon>
        <taxon>Dikarya</taxon>
        <taxon>Basidiomycota</taxon>
        <taxon>Agaricomycotina</taxon>
        <taxon>Agaricomycetes</taxon>
        <taxon>Agaricomycetidae</taxon>
        <taxon>Atheliales</taxon>
        <taxon>Atheliaceae</taxon>
        <taxon>Athelia</taxon>
    </lineage>
</organism>
<proteinExistence type="predicted"/>